<dbReference type="InterPro" id="IPR036237">
    <property type="entry name" value="Xyl_isomerase-like_sf"/>
</dbReference>
<feature type="domain" description="Xylose isomerase-like TIM barrel" evidence="2">
    <location>
        <begin position="54"/>
        <end position="302"/>
    </location>
</feature>
<dbReference type="GO" id="GO:0016853">
    <property type="term" value="F:isomerase activity"/>
    <property type="evidence" value="ECO:0007669"/>
    <property type="project" value="UniProtKB-KW"/>
</dbReference>
<keyword evidence="3" id="KW-0413">Isomerase</keyword>
<gene>
    <name evidence="3" type="ORF">NU887_00290</name>
</gene>
<dbReference type="RefSeq" id="WP_258421348.1">
    <property type="nucleotide sequence ID" value="NZ_JANSUY010000001.1"/>
</dbReference>
<accession>A0A9X2T054</accession>
<dbReference type="PANTHER" id="PTHR12110:SF21">
    <property type="entry name" value="XYLOSE ISOMERASE-LIKE TIM BARREL DOMAIN-CONTAINING PROTEIN"/>
    <property type="match status" value="1"/>
</dbReference>
<name>A0A9X2T054_9BACT</name>
<dbReference type="InterPro" id="IPR013022">
    <property type="entry name" value="Xyl_isomerase-like_TIM-brl"/>
</dbReference>
<dbReference type="Gene3D" id="3.20.20.150">
    <property type="entry name" value="Divalent-metal-dependent TIM barrel enzymes"/>
    <property type="match status" value="1"/>
</dbReference>
<keyword evidence="4" id="KW-1185">Reference proteome</keyword>
<dbReference type="AlphaFoldDB" id="A0A9X2T054"/>
<dbReference type="InterPro" id="IPR050312">
    <property type="entry name" value="IolE/XylAMocC-like"/>
</dbReference>
<organism evidence="3 4">
    <name type="scientific">Aquiflexum gelatinilyticum</name>
    <dbReference type="NCBI Taxonomy" id="2961943"/>
    <lineage>
        <taxon>Bacteria</taxon>
        <taxon>Pseudomonadati</taxon>
        <taxon>Bacteroidota</taxon>
        <taxon>Cytophagia</taxon>
        <taxon>Cytophagales</taxon>
        <taxon>Cyclobacteriaceae</taxon>
        <taxon>Aquiflexum</taxon>
    </lineage>
</organism>
<dbReference type="Pfam" id="PF01261">
    <property type="entry name" value="AP_endonuc_2"/>
    <property type="match status" value="1"/>
</dbReference>
<evidence type="ECO:0000313" key="3">
    <source>
        <dbReference type="EMBL" id="MCR9013445.1"/>
    </source>
</evidence>
<feature type="chain" id="PRO_5040940803" evidence="1">
    <location>
        <begin position="28"/>
        <end position="310"/>
    </location>
</feature>
<comment type="caution">
    <text evidence="3">The sequence shown here is derived from an EMBL/GenBank/DDBJ whole genome shotgun (WGS) entry which is preliminary data.</text>
</comment>
<protein>
    <submittedName>
        <fullName evidence="3">Sugar phosphate isomerase/epimerase</fullName>
    </submittedName>
</protein>
<dbReference type="EMBL" id="JANSUY010000001">
    <property type="protein sequence ID" value="MCR9013445.1"/>
    <property type="molecule type" value="Genomic_DNA"/>
</dbReference>
<dbReference type="Proteomes" id="UP001142175">
    <property type="component" value="Unassembled WGS sequence"/>
</dbReference>
<reference evidence="3" key="1">
    <citation type="submission" date="2022-08" db="EMBL/GenBank/DDBJ databases">
        <authorList>
            <person name="Zhang D."/>
        </authorList>
    </citation>
    <scope>NUCLEOTIDE SEQUENCE</scope>
    <source>
        <strain evidence="3">XJ19-11</strain>
    </source>
</reference>
<dbReference type="PANTHER" id="PTHR12110">
    <property type="entry name" value="HYDROXYPYRUVATE ISOMERASE"/>
    <property type="match status" value="1"/>
</dbReference>
<feature type="signal peptide" evidence="1">
    <location>
        <begin position="1"/>
        <end position="27"/>
    </location>
</feature>
<evidence type="ECO:0000259" key="2">
    <source>
        <dbReference type="Pfam" id="PF01261"/>
    </source>
</evidence>
<evidence type="ECO:0000313" key="4">
    <source>
        <dbReference type="Proteomes" id="UP001142175"/>
    </source>
</evidence>
<keyword evidence="1" id="KW-0732">Signal</keyword>
<sequence length="310" mass="34589">MNRRTFSKVTSLTLIGSGLMAAFPSLATDFKAKSKLRLGGPLFEKFDSPETWVAAVKNTGYRAAYCPIGLDAGKDDIKAYKKAADKADILIAEVGAWSNPISPDKKTAKEAFEKCTASLDLADQIEAKCCVNISGSKDAEIWAGPHQDNFSEDTFDLIVETTRKIIDQVKPKNTFYTLEAMPWIFPESADSYLRLIKAIDRKAFAVHLDPVNMVTSPALFFRNGDMIKDCFKKLGPYIKSCHAKDLILKKQTFMPQFDEVQPGLGQMNYRVFLSELAKFPEVPLMMEHLQTAEQYKAGAEYILGVEKEIS</sequence>
<proteinExistence type="predicted"/>
<evidence type="ECO:0000256" key="1">
    <source>
        <dbReference type="SAM" id="SignalP"/>
    </source>
</evidence>
<dbReference type="SUPFAM" id="SSF51658">
    <property type="entry name" value="Xylose isomerase-like"/>
    <property type="match status" value="1"/>
</dbReference>